<evidence type="ECO:0000256" key="4">
    <source>
        <dbReference type="ARBA" id="ARBA00023040"/>
    </source>
</evidence>
<dbReference type="PROSITE" id="PS00237">
    <property type="entry name" value="G_PROTEIN_RECEP_F1_1"/>
    <property type="match status" value="1"/>
</dbReference>
<keyword evidence="5 9" id="KW-0472">Membrane</keyword>
<comment type="subcellular location">
    <subcellularLocation>
        <location evidence="1">Membrane</location>
        <topology evidence="1">Multi-pass membrane protein</topology>
    </subcellularLocation>
</comment>
<name>A0A0B2UIQ0_TOXCA</name>
<feature type="transmembrane region" description="Helical" evidence="9">
    <location>
        <begin position="126"/>
        <end position="144"/>
    </location>
</feature>
<dbReference type="PROSITE" id="PS50262">
    <property type="entry name" value="G_PROTEIN_RECEP_F1_2"/>
    <property type="match status" value="1"/>
</dbReference>
<evidence type="ECO:0000256" key="9">
    <source>
        <dbReference type="SAM" id="Phobius"/>
    </source>
</evidence>
<dbReference type="PANTHER" id="PTHR24243">
    <property type="entry name" value="G-PROTEIN COUPLED RECEPTOR"/>
    <property type="match status" value="1"/>
</dbReference>
<evidence type="ECO:0000256" key="7">
    <source>
        <dbReference type="ARBA" id="ARBA00023224"/>
    </source>
</evidence>
<evidence type="ECO:0000313" key="12">
    <source>
        <dbReference type="Proteomes" id="UP000031036"/>
    </source>
</evidence>
<dbReference type="PRINTS" id="PR00237">
    <property type="entry name" value="GPCRRHODOPSN"/>
</dbReference>
<dbReference type="InterPro" id="IPR000276">
    <property type="entry name" value="GPCR_Rhodpsn"/>
</dbReference>
<dbReference type="GO" id="GO:0007218">
    <property type="term" value="P:neuropeptide signaling pathway"/>
    <property type="evidence" value="ECO:0007669"/>
    <property type="project" value="UniProtKB-KW"/>
</dbReference>
<feature type="domain" description="G-protein coupled receptors family 1 profile" evidence="10">
    <location>
        <begin position="105"/>
        <end position="342"/>
    </location>
</feature>
<dbReference type="PANTHER" id="PTHR24243:SF208">
    <property type="entry name" value="PYROKININ-1 RECEPTOR"/>
    <property type="match status" value="1"/>
</dbReference>
<dbReference type="OMA" id="WIQKANA"/>
<dbReference type="InterPro" id="IPR017452">
    <property type="entry name" value="GPCR_Rhodpsn_7TM"/>
</dbReference>
<evidence type="ECO:0000256" key="5">
    <source>
        <dbReference type="ARBA" id="ARBA00023136"/>
    </source>
</evidence>
<keyword evidence="4 8" id="KW-0297">G-protein coupled receptor</keyword>
<feature type="transmembrane region" description="Helical" evidence="9">
    <location>
        <begin position="164"/>
        <end position="184"/>
    </location>
</feature>
<accession>A0A0B2UIQ0</accession>
<dbReference type="GO" id="GO:0005886">
    <property type="term" value="C:plasma membrane"/>
    <property type="evidence" value="ECO:0007669"/>
    <property type="project" value="TreeGrafter"/>
</dbReference>
<dbReference type="OrthoDB" id="5962705at2759"/>
<keyword evidence="6 8" id="KW-0675">Receptor</keyword>
<keyword evidence="2 8" id="KW-0812">Transmembrane</keyword>
<keyword evidence="3 9" id="KW-1133">Transmembrane helix</keyword>
<keyword evidence="11" id="KW-0527">Neuropeptide</keyword>
<evidence type="ECO:0000313" key="11">
    <source>
        <dbReference type="EMBL" id="KHN70956.1"/>
    </source>
</evidence>
<dbReference type="EMBL" id="JPKZ01022847">
    <property type="protein sequence ID" value="KHN70956.1"/>
    <property type="molecule type" value="Genomic_DNA"/>
</dbReference>
<feature type="transmembrane region" description="Helical" evidence="9">
    <location>
        <begin position="205"/>
        <end position="225"/>
    </location>
</feature>
<evidence type="ECO:0000256" key="8">
    <source>
        <dbReference type="RuleBase" id="RU000688"/>
    </source>
</evidence>
<comment type="caution">
    <text evidence="11">The sequence shown here is derived from an EMBL/GenBank/DDBJ whole genome shotgun (WGS) entry which is preliminary data.</text>
</comment>
<dbReference type="GO" id="GO:0004930">
    <property type="term" value="F:G protein-coupled receptor activity"/>
    <property type="evidence" value="ECO:0007669"/>
    <property type="project" value="UniProtKB-KW"/>
</dbReference>
<keyword evidence="7 8" id="KW-0807">Transducer</keyword>
<dbReference type="Gene3D" id="1.20.1070.10">
    <property type="entry name" value="Rhodopsin 7-helix transmembrane proteins"/>
    <property type="match status" value="1"/>
</dbReference>
<sequence>MCHAAEALIDEWIQKANAINIRQSDGIKIAFDGHSQLEDLQRFCDSEQVAEFAWVTLRVSHLLSCFNNVTVSLIENTSGAAQIGVCAKHVLTVVFAIVFVVGLFGNLLTMAVVYCTPSLHSHTNYFLSNLACSDFFLIVFGVPFDLISLWQKKPPDLPAYCEVMSTSISLFTYSSVLTIVVLTAERFMAICYPFTLRTLFNKRKVINVIYLSWIIAFIPSLYIGLQFKPVTPDFCGYNRDLGDGTGSCDFVASKVIPFQYLFEVNMLLTFLLPVSFIIFCYMRILNTLTELSNITAVHLPVTAKFSDTSQKDAALLHVHMKDAAHLRSQQAHKVVIKMLGER</sequence>
<evidence type="ECO:0000259" key="10">
    <source>
        <dbReference type="PROSITE" id="PS50262"/>
    </source>
</evidence>
<evidence type="ECO:0000256" key="1">
    <source>
        <dbReference type="ARBA" id="ARBA00004141"/>
    </source>
</evidence>
<evidence type="ECO:0000256" key="2">
    <source>
        <dbReference type="ARBA" id="ARBA00022692"/>
    </source>
</evidence>
<evidence type="ECO:0000256" key="6">
    <source>
        <dbReference type="ARBA" id="ARBA00023170"/>
    </source>
</evidence>
<feature type="transmembrane region" description="Helical" evidence="9">
    <location>
        <begin position="260"/>
        <end position="282"/>
    </location>
</feature>
<dbReference type="STRING" id="6265.A0A0B2UIQ0"/>
<comment type="similarity">
    <text evidence="8">Belongs to the G-protein coupled receptor 1 family.</text>
</comment>
<protein>
    <submittedName>
        <fullName evidence="11">Neuropeptides capa receptor</fullName>
    </submittedName>
</protein>
<dbReference type="SUPFAM" id="SSF81321">
    <property type="entry name" value="Family A G protein-coupled receptor-like"/>
    <property type="match status" value="1"/>
</dbReference>
<gene>
    <name evidence="11" type="primary">capaR</name>
    <name evidence="11" type="ORF">Tcan_12064</name>
</gene>
<dbReference type="Pfam" id="PF00001">
    <property type="entry name" value="7tm_1"/>
    <property type="match status" value="1"/>
</dbReference>
<dbReference type="AlphaFoldDB" id="A0A0B2UIQ0"/>
<proteinExistence type="inferred from homology"/>
<keyword evidence="12" id="KW-1185">Reference proteome</keyword>
<evidence type="ECO:0000256" key="3">
    <source>
        <dbReference type="ARBA" id="ARBA00022989"/>
    </source>
</evidence>
<organism evidence="11 12">
    <name type="scientific">Toxocara canis</name>
    <name type="common">Canine roundworm</name>
    <dbReference type="NCBI Taxonomy" id="6265"/>
    <lineage>
        <taxon>Eukaryota</taxon>
        <taxon>Metazoa</taxon>
        <taxon>Ecdysozoa</taxon>
        <taxon>Nematoda</taxon>
        <taxon>Chromadorea</taxon>
        <taxon>Rhabditida</taxon>
        <taxon>Spirurina</taxon>
        <taxon>Ascaridomorpha</taxon>
        <taxon>Ascaridoidea</taxon>
        <taxon>Toxocaridae</taxon>
        <taxon>Toxocara</taxon>
    </lineage>
</organism>
<dbReference type="Proteomes" id="UP000031036">
    <property type="component" value="Unassembled WGS sequence"/>
</dbReference>
<reference evidence="11 12" key="1">
    <citation type="submission" date="2014-11" db="EMBL/GenBank/DDBJ databases">
        <title>Genetic blueprint of the zoonotic pathogen Toxocara canis.</title>
        <authorList>
            <person name="Zhu X.-Q."/>
            <person name="Korhonen P.K."/>
            <person name="Cai H."/>
            <person name="Young N.D."/>
            <person name="Nejsum P."/>
            <person name="von Samson-Himmelstjerna G."/>
            <person name="Boag P.R."/>
            <person name="Tan P."/>
            <person name="Li Q."/>
            <person name="Min J."/>
            <person name="Yang Y."/>
            <person name="Wang X."/>
            <person name="Fang X."/>
            <person name="Hall R.S."/>
            <person name="Hofmann A."/>
            <person name="Sternberg P.W."/>
            <person name="Jex A.R."/>
            <person name="Gasser R.B."/>
        </authorList>
    </citation>
    <scope>NUCLEOTIDE SEQUENCE [LARGE SCALE GENOMIC DNA]</scope>
    <source>
        <strain evidence="11">PN_DK_2014</strain>
    </source>
</reference>
<feature type="transmembrane region" description="Helical" evidence="9">
    <location>
        <begin position="90"/>
        <end position="114"/>
    </location>
</feature>